<dbReference type="PANTHER" id="PTHR43392:SF2">
    <property type="entry name" value="AAA-TYPE ATPASE FAMILY PROTEIN _ ANKYRIN REPEAT FAMILY PROTEIN"/>
    <property type="match status" value="1"/>
</dbReference>
<feature type="domain" description="AAA+ ATPase" evidence="5">
    <location>
        <begin position="1848"/>
        <end position="1985"/>
    </location>
</feature>
<feature type="compositionally biased region" description="Pro residues" evidence="4">
    <location>
        <begin position="2119"/>
        <end position="2128"/>
    </location>
</feature>
<gene>
    <name evidence="6" type="ORF">EST38_g4498</name>
</gene>
<dbReference type="FunFam" id="3.40.50.300:FF:001660">
    <property type="entry name" value="NF-X1 finger and helicase protein, putative"/>
    <property type="match status" value="1"/>
</dbReference>
<feature type="compositionally biased region" description="Basic and acidic residues" evidence="4">
    <location>
        <begin position="2259"/>
        <end position="2306"/>
    </location>
</feature>
<organism evidence="6 7">
    <name type="scientific">Candolleomyces aberdarensis</name>
    <dbReference type="NCBI Taxonomy" id="2316362"/>
    <lineage>
        <taxon>Eukaryota</taxon>
        <taxon>Fungi</taxon>
        <taxon>Dikarya</taxon>
        <taxon>Basidiomycota</taxon>
        <taxon>Agaricomycotina</taxon>
        <taxon>Agaricomycetes</taxon>
        <taxon>Agaricomycetidae</taxon>
        <taxon>Agaricales</taxon>
        <taxon>Agaricineae</taxon>
        <taxon>Psathyrellaceae</taxon>
        <taxon>Candolleomyces</taxon>
    </lineage>
</organism>
<feature type="compositionally biased region" description="Low complexity" evidence="4">
    <location>
        <begin position="2168"/>
        <end position="2183"/>
    </location>
</feature>
<feature type="compositionally biased region" description="Polar residues" evidence="4">
    <location>
        <begin position="2150"/>
        <end position="2162"/>
    </location>
</feature>
<proteinExistence type="inferred from homology"/>
<dbReference type="SUPFAM" id="SSF52540">
    <property type="entry name" value="P-loop containing nucleoside triphosphate hydrolases"/>
    <property type="match status" value="4"/>
</dbReference>
<dbReference type="CDD" id="cd17936">
    <property type="entry name" value="EEXXEc_NFX1"/>
    <property type="match status" value="1"/>
</dbReference>
<dbReference type="CDD" id="cd00009">
    <property type="entry name" value="AAA"/>
    <property type="match status" value="2"/>
</dbReference>
<keyword evidence="7" id="KW-1185">Reference proteome</keyword>
<evidence type="ECO:0000259" key="5">
    <source>
        <dbReference type="SMART" id="SM00382"/>
    </source>
</evidence>
<evidence type="ECO:0000256" key="3">
    <source>
        <dbReference type="ARBA" id="ARBA00022840"/>
    </source>
</evidence>
<dbReference type="InterPro" id="IPR050773">
    <property type="entry name" value="CbxX/CfxQ_RuBisCO_ESX"/>
</dbReference>
<feature type="region of interest" description="Disordered" evidence="4">
    <location>
        <begin position="2248"/>
        <end position="2306"/>
    </location>
</feature>
<feature type="domain" description="AAA+ ATPase" evidence="5">
    <location>
        <begin position="1289"/>
        <end position="1425"/>
    </location>
</feature>
<feature type="region of interest" description="Disordered" evidence="4">
    <location>
        <begin position="1205"/>
        <end position="1243"/>
    </location>
</feature>
<dbReference type="Pfam" id="PF13086">
    <property type="entry name" value="AAA_11"/>
    <property type="match status" value="1"/>
</dbReference>
<dbReference type="InterPro" id="IPR000641">
    <property type="entry name" value="CbxX/CfxQ"/>
</dbReference>
<feature type="compositionally biased region" description="Basic and acidic residues" evidence="4">
    <location>
        <begin position="1133"/>
        <end position="1155"/>
    </location>
</feature>
<protein>
    <recommendedName>
        <fullName evidence="5">AAA+ ATPase domain-containing protein</fullName>
    </recommendedName>
</protein>
<dbReference type="GO" id="GO:0005524">
    <property type="term" value="F:ATP binding"/>
    <property type="evidence" value="ECO:0007669"/>
    <property type="project" value="UniProtKB-KW"/>
</dbReference>
<feature type="compositionally biased region" description="Low complexity" evidence="4">
    <location>
        <begin position="2107"/>
        <end position="2118"/>
    </location>
</feature>
<reference evidence="6 7" key="1">
    <citation type="submission" date="2019-01" db="EMBL/GenBank/DDBJ databases">
        <title>Draft genome sequence of Psathyrella aberdarensis IHI B618.</title>
        <authorList>
            <person name="Buettner E."/>
            <person name="Kellner H."/>
        </authorList>
    </citation>
    <scope>NUCLEOTIDE SEQUENCE [LARGE SCALE GENOMIC DNA]</scope>
    <source>
        <strain evidence="6 7">IHI B618</strain>
    </source>
</reference>
<evidence type="ECO:0000256" key="4">
    <source>
        <dbReference type="SAM" id="MobiDB-lite"/>
    </source>
</evidence>
<feature type="region of interest" description="Disordered" evidence="4">
    <location>
        <begin position="2080"/>
        <end position="2223"/>
    </location>
</feature>
<dbReference type="InterPro" id="IPR041679">
    <property type="entry name" value="DNA2/NAM7-like_C"/>
</dbReference>
<accession>A0A4Q2DMF2</accession>
<dbReference type="EMBL" id="SDEE01000111">
    <property type="protein sequence ID" value="RXW21350.1"/>
    <property type="molecule type" value="Genomic_DNA"/>
</dbReference>
<dbReference type="Pfam" id="PF13087">
    <property type="entry name" value="AAA_12"/>
    <property type="match status" value="1"/>
</dbReference>
<name>A0A4Q2DMF2_9AGAR</name>
<dbReference type="GO" id="GO:0016887">
    <property type="term" value="F:ATP hydrolysis activity"/>
    <property type="evidence" value="ECO:0007669"/>
    <property type="project" value="InterPro"/>
</dbReference>
<dbReference type="FunFam" id="3.40.50.300:FF:000216">
    <property type="entry name" value="Type VII secretion ATPase EccA"/>
    <property type="match status" value="3"/>
</dbReference>
<dbReference type="PRINTS" id="PR00819">
    <property type="entry name" value="CBXCFQXSUPER"/>
</dbReference>
<dbReference type="InterPro" id="IPR003593">
    <property type="entry name" value="AAA+_ATPase"/>
</dbReference>
<feature type="domain" description="AAA+ ATPase" evidence="5">
    <location>
        <begin position="435"/>
        <end position="792"/>
    </location>
</feature>
<dbReference type="InterPro" id="IPR003959">
    <property type="entry name" value="ATPase_AAA_core"/>
</dbReference>
<evidence type="ECO:0000256" key="1">
    <source>
        <dbReference type="ARBA" id="ARBA00010378"/>
    </source>
</evidence>
<dbReference type="FunFam" id="1.10.8.60:FF:000160">
    <property type="entry name" value="WGS project CABT00000000 data, contig 2.55"/>
    <property type="match status" value="1"/>
</dbReference>
<dbReference type="STRING" id="2316362.A0A4Q2DMF2"/>
<dbReference type="CDD" id="cd06008">
    <property type="entry name" value="NF-X1-zinc-finger"/>
    <property type="match status" value="1"/>
</dbReference>
<evidence type="ECO:0000313" key="7">
    <source>
        <dbReference type="Proteomes" id="UP000290288"/>
    </source>
</evidence>
<feature type="compositionally biased region" description="Low complexity" evidence="4">
    <location>
        <begin position="2090"/>
        <end position="2099"/>
    </location>
</feature>
<dbReference type="Pfam" id="PF17866">
    <property type="entry name" value="AAA_lid_6"/>
    <property type="match status" value="1"/>
</dbReference>
<dbReference type="SMART" id="SM00382">
    <property type="entry name" value="AAA"/>
    <property type="match status" value="4"/>
</dbReference>
<dbReference type="PANTHER" id="PTHR43392">
    <property type="entry name" value="AAA-TYPE ATPASE FAMILY PROTEIN / ANKYRIN REPEAT FAMILY PROTEIN"/>
    <property type="match status" value="1"/>
</dbReference>
<sequence length="2347" mass="261623">MDALQNAMRFNLAVTFLNEHASPLLRYFQQPGLAEINNGQLLQPVVLKIVDPPIFWNVFQQAFLNNTLTPDGQKAFGWLLLQLVSLPPGSSASYRDDTNLNQHLLRLLSSDDIDLRTLGHKIKHATEVLKSDPSALAAGAAGSTPGGRHDNDFADYREISIVPTPDEVQCKELAFIRPIDFLRDPSTESARVASHLDNQFRLLREDMLYELKEELQLALGNQKRRRSTKITNLTVVGLYLRESQARGNNTRRAKCGLQLECKTDLPIFQGVKPGRREKYIQDERHFLRHQSLACLLSAGDEIIAFVTINRDTALLAKPKPIIAVQLEGNEGLKKTLGKIKASASSLTLIQIDTALFAYEFVLKALQQAHDLPLSDELFLWKPDSIPEELEFSEQAIPVVNALLSNPRYDLKSLLQTEDPIKLDTSQSQSLLVGLMQRVSLIQGPPGTGKSFIGALMAKAIHDYTKQTILVVCFTNHALDDILTSLLDIGIPASSMVRLGGKSTSRTESLSLHRQGDTGYRRNKSEWQAIDGAKTMLDNLDQQLTSMFDDYTKKGITLIDVLEHVEFEDSEYFLAFAVPEGKDGMQVVGNKGRAVDKTYLLDRWLKGQNAGVFHSSRNTGKWKMGVAERRKRGQGWYDILERERVRDLYKTIKSYNRHFESLEEAFASKDISVLKEKRIIGCTTTAAAKYGFSIQAASPNVVLVEEAGEILESHILTALGPKLSQLILIGDHKQLRPKVNNYELTVEKGNGYDLNCSLFERLILSGYPHQTLTKQHRMRPEISDLIRQLTYPELQDAPRTQNRPNITGVQDNIVFISHDKPEGNHDQLADRKDMASKASKQNPFEVEMVLKIVKYLGQQGYGTDNLVVLTPYLGQLHRLRDALKKDNDPLLNDLDSYDLVKAGLLSPVTAKENKKSIRLSTIDNFQGEESDIVIISLTRSNPNNDIGFMYSPERLNVLLSRARNGLIMIGNSSTFKNSRKGKELWTKLLNMLAEGKHIYEGLPVYCARHPDRKQILCKGADFDEKCPEGGCIEPCDTILNCQVHKCTARCHNIADHSKIRCEELVSEKCPRGHPSTRKCHEPSVPGACKICHREDKLARKKQMADQEEKNRKEEAERKHLKEMAEIDAEIEKEQLQKKEAKEAEERAQAIRQRRADLAAARAAVPVGSMSTPRNIETPQTEPPQRPTSGLLDKLTSFASGFYSNASPQAQAQAVPSGGKQPPPASAQFNKKAPSPAESEWQRQKSLEGAFSPPIDEVMAMVGLESVKSQILAIKAKIDTCKRQNSSLAKERFNISFLGNPGTGKTTVARHYSTFLSSVGVVPGKEFVETTGSRLGYEGVQGAEKMLKDVLKAGGGTIFIDEAYQLTNGNNASGPQVLDFLLAEMENNVGKIVFIVAGYSKEMETFFEHNPGLQSRVPYKIKFDDYTDEELMDMFENLIHSTYKYQMQVEDGYRGLYCRVAIRRLGRRRSAPGFGNARDLQIFFAKVRERQATRLNKERRGGKQPNDFLLTKEDLIGPDPSIAIKKSKAWRKLQSMIGLKSVKETVSNIVDSIQENYQRELDEVKPLAFSLNRVFLGPPGTGKTTVAGLYGQILADLSLLSKGEVVVKNPADFVGAVLGESEKKTKGILSNSIGKVLVIDEAYMLYGGGGDDSSNQNNQFKTSVIDTIVAEVQNVPGDDRCVLLLGYEKQMTAMFNNVNPGLARRFKVEEAFKFENFTDDELLKILELKLKDQDLGATDPAKNVAIGLLSRLRNRPNFGNGGEVENLLSKAKEQCLARRSKLPLNQRPRNMIFEPQDFDKDFDRAANAQQNLVKLFEDIVGHEDIVEKLGDYQKIAQNCVELGREPRERVPTNFVFTGPPGTGKTTIARKMGQVYYDMGVLASAEVIECSASDLVGQYVGQTGPKTRKLFEKAVGKVIFIDEAYRLAEGHFAQEAVDELVTLLTDEAYKGKIIVILAGYDQDMKRLMTVNTGLSSRFPEWIAFHNMNPKDCINIVVKELKKEKVVVLEFQDEESPEYSQMLSVIESLIKLPDWGNARDMVTLSAQIVRQALLSKIPSGTSLLLSGPDAVSCALDMLKQRRARAQVQPKVKKTPTLPQMQNTPTPPTPPSTGAGTGTNTQQPNPPNTPPPSASKGKGGGAAPQNARTRGGRGSSQQQKKNVQQGLPESPRRATPVAPTPASSSRVPTPAPPNGQNTPSRDPGVSDELWAQLQAARRRAEEEDRRKKAELDALHKKLEKAKREVEAQRKRAEELARQAAQAQEESRRKQLENERRQAEEKERRLRAERDRIAELEKKTRQAENERKRKEQAVQQKLRQLGACGAGYNWVPMGNGYRCAGGICFISSAQLGM</sequence>
<dbReference type="InterPro" id="IPR047187">
    <property type="entry name" value="SF1_C_Upf1"/>
</dbReference>
<dbReference type="Gene3D" id="3.40.50.300">
    <property type="entry name" value="P-loop containing nucleotide triphosphate hydrolases"/>
    <property type="match status" value="5"/>
</dbReference>
<dbReference type="Pfam" id="PF00004">
    <property type="entry name" value="AAA"/>
    <property type="match status" value="3"/>
</dbReference>
<comment type="similarity">
    <text evidence="1">Belongs to the CbxX/CfxQ family.</text>
</comment>
<dbReference type="InterPro" id="IPR041677">
    <property type="entry name" value="DNA2/NAM7_AAA_11"/>
</dbReference>
<dbReference type="OrthoDB" id="2423195at2759"/>
<feature type="compositionally biased region" description="Basic and acidic residues" evidence="4">
    <location>
        <begin position="2213"/>
        <end position="2223"/>
    </location>
</feature>
<evidence type="ECO:0000313" key="6">
    <source>
        <dbReference type="EMBL" id="RXW21350.1"/>
    </source>
</evidence>
<keyword evidence="2" id="KW-0547">Nucleotide-binding</keyword>
<dbReference type="InterPro" id="IPR041627">
    <property type="entry name" value="AAA_lid_6"/>
</dbReference>
<feature type="region of interest" description="Disordered" evidence="4">
    <location>
        <begin position="1133"/>
        <end position="1190"/>
    </location>
</feature>
<evidence type="ECO:0000256" key="2">
    <source>
        <dbReference type="ARBA" id="ARBA00022741"/>
    </source>
</evidence>
<feature type="domain" description="AAA+ ATPase" evidence="5">
    <location>
        <begin position="1568"/>
        <end position="1716"/>
    </location>
</feature>
<dbReference type="Gene3D" id="1.10.8.60">
    <property type="match status" value="2"/>
</dbReference>
<dbReference type="Proteomes" id="UP000290288">
    <property type="component" value="Unassembled WGS sequence"/>
</dbReference>
<dbReference type="CDD" id="cd18808">
    <property type="entry name" value="SF1_C_Upf1"/>
    <property type="match status" value="1"/>
</dbReference>
<dbReference type="InterPro" id="IPR027417">
    <property type="entry name" value="P-loop_NTPase"/>
</dbReference>
<comment type="caution">
    <text evidence="6">The sequence shown here is derived from an EMBL/GenBank/DDBJ whole genome shotgun (WGS) entry which is preliminary data.</text>
</comment>
<keyword evidence="3" id="KW-0067">ATP-binding</keyword>
<dbReference type="GO" id="GO:0004386">
    <property type="term" value="F:helicase activity"/>
    <property type="evidence" value="ECO:0007669"/>
    <property type="project" value="InterPro"/>
</dbReference>